<evidence type="ECO:0000256" key="1">
    <source>
        <dbReference type="SAM" id="MobiDB-lite"/>
    </source>
</evidence>
<feature type="compositionally biased region" description="Polar residues" evidence="1">
    <location>
        <begin position="176"/>
        <end position="189"/>
    </location>
</feature>
<dbReference type="Proteomes" id="UP001305779">
    <property type="component" value="Unassembled WGS sequence"/>
</dbReference>
<comment type="caution">
    <text evidence="3">The sequence shown here is derived from an EMBL/GenBank/DDBJ whole genome shotgun (WGS) entry which is preliminary data.</text>
</comment>
<feature type="compositionally biased region" description="Basic and acidic residues" evidence="1">
    <location>
        <begin position="163"/>
        <end position="173"/>
    </location>
</feature>
<evidence type="ECO:0000313" key="3">
    <source>
        <dbReference type="EMBL" id="KAK4504009.1"/>
    </source>
</evidence>
<feature type="compositionally biased region" description="Basic and acidic residues" evidence="1">
    <location>
        <begin position="123"/>
        <end position="141"/>
    </location>
</feature>
<evidence type="ECO:0000259" key="2">
    <source>
        <dbReference type="Pfam" id="PF08457"/>
    </source>
</evidence>
<gene>
    <name evidence="3" type="ORF">PRZ48_004924</name>
</gene>
<feature type="region of interest" description="Disordered" evidence="1">
    <location>
        <begin position="1001"/>
        <end position="1033"/>
    </location>
</feature>
<feature type="compositionally biased region" description="Low complexity" evidence="1">
    <location>
        <begin position="1008"/>
        <end position="1022"/>
    </location>
</feature>
<dbReference type="InterPro" id="IPR013665">
    <property type="entry name" value="Sfi1_dom"/>
</dbReference>
<feature type="region of interest" description="Disordered" evidence="1">
    <location>
        <begin position="841"/>
        <end position="930"/>
    </location>
</feature>
<feature type="domain" description="Sfi1 spindle body" evidence="2">
    <location>
        <begin position="293"/>
        <end position="859"/>
    </location>
</feature>
<evidence type="ECO:0000313" key="4">
    <source>
        <dbReference type="Proteomes" id="UP001305779"/>
    </source>
</evidence>
<feature type="compositionally biased region" description="Low complexity" evidence="1">
    <location>
        <begin position="877"/>
        <end position="887"/>
    </location>
</feature>
<sequence>MNDHAADRELPYISNDQIEYLDAICKRASQSIDPPWRALFQSYDEVFKEKGLDRNRDNEIFRWLLRVGESSRRQYRAGRKTNLVPHLRSILEAHGITVIDHDENNEIDGVTRSLDDAQPVAADKQDQPKRRVSFDDARLEETWLSERSQFGGSEPESYSAQGDELKPRPRAARDFANTQRARSTSSQRPVGSRQPAPKHHQEESPSTEYASEYEEQRNGTLLFEPSLTQLEQNAEAFFATSEIRCARQCLHHWHDRALALRNQRSQAFAYAAAQDRRKLLKESFDLWKIAFGQRRDEQNRIAQLERIADDFRFRQSQLLAAVALSHLEHEAKLKALATKLIREQRLEKKYFDLWHRHTIEENARVSSLLGRKCLTRWRQKTIQRATEHEHADEVYHEALLRKYCQRWIWKFRSRMADAWHEQHVVQTTFGSWLSKAERRDLQDQQAEDFRLRTLARSALRALSQRATQYRPVLQESRSRYDRKLLSGCLKSLQIHAKLTPLAATLSLKVKLNIQRKVVKVWNLHLTLNQQASNVDRKRVLQSAWTSWNDALRCKALAQRIDERVLTESVYKWMLQARLRSFQRFQDDRLLRRTLTSWNTRVKDEQSKLEQASVRFAEGQRWRRLKYGLLRLNTAVRNLEDADRAAVEFSNSRALPDVMEVWKYQTAHARKLAKWAYDARFYVLTSRALRVWQERTVEHKHERRRQAYRQVRAGVKIRIVRDCFTRWRTKSTEVSSMRAEAQARDQARLFQVGTRAFDTWREKTAQHAELELQARAADHRKLLTSAMSALVNQHADLTAMEQQSILFRQESDLALLGSALKRIQWVGFTARRRVESADALQARNRDQHVKQMLRHWSSQAAARRKAKTPSNQQRDPESPSLRPASRAASRSRERPALGSSPPAQTTTPAYMRTPSRSRRAGRFRPLPTPAHVTPIAFDRSYLVTTPAPLSQAQPDQAEDPSDIFEGLTPQITPFARKLRAGGVTPAPPSALRSSILGRSVAGGTNKSVRFAGSSRFGSGSRRLGTTHEQAELNS</sequence>
<dbReference type="Pfam" id="PF08457">
    <property type="entry name" value="Sfi1"/>
    <property type="match status" value="1"/>
</dbReference>
<organism evidence="3 4">
    <name type="scientific">Zasmidium cellare</name>
    <name type="common">Wine cellar mold</name>
    <name type="synonym">Racodium cellare</name>
    <dbReference type="NCBI Taxonomy" id="395010"/>
    <lineage>
        <taxon>Eukaryota</taxon>
        <taxon>Fungi</taxon>
        <taxon>Dikarya</taxon>
        <taxon>Ascomycota</taxon>
        <taxon>Pezizomycotina</taxon>
        <taxon>Dothideomycetes</taxon>
        <taxon>Dothideomycetidae</taxon>
        <taxon>Mycosphaerellales</taxon>
        <taxon>Mycosphaerellaceae</taxon>
        <taxon>Zasmidium</taxon>
    </lineage>
</organism>
<feature type="region of interest" description="Disordered" evidence="1">
    <location>
        <begin position="110"/>
        <end position="215"/>
    </location>
</feature>
<reference evidence="3 4" key="1">
    <citation type="journal article" date="2023" name="G3 (Bethesda)">
        <title>A chromosome-level genome assembly of Zasmidium syzygii isolated from banana leaves.</title>
        <authorList>
            <person name="van Westerhoven A.C."/>
            <person name="Mehrabi R."/>
            <person name="Talebi R."/>
            <person name="Steentjes M.B.F."/>
            <person name="Corcolon B."/>
            <person name="Chong P.A."/>
            <person name="Kema G.H.J."/>
            <person name="Seidl M.F."/>
        </authorList>
    </citation>
    <scope>NUCLEOTIDE SEQUENCE [LARGE SCALE GENOMIC DNA]</scope>
    <source>
        <strain evidence="3 4">P124</strain>
    </source>
</reference>
<proteinExistence type="predicted"/>
<protein>
    <recommendedName>
        <fullName evidence="2">Sfi1 spindle body domain-containing protein</fullName>
    </recommendedName>
</protein>
<dbReference type="EMBL" id="JAXOVC010000003">
    <property type="protein sequence ID" value="KAK4504009.1"/>
    <property type="molecule type" value="Genomic_DNA"/>
</dbReference>
<feature type="compositionally biased region" description="Polar residues" evidence="1">
    <location>
        <begin position="145"/>
        <end position="160"/>
    </location>
</feature>
<accession>A0ABR0EQZ4</accession>
<name>A0ABR0EQZ4_ZASCE</name>
<keyword evidence="4" id="KW-1185">Reference proteome</keyword>